<organism evidence="2 3">
    <name type="scientific">Symbiodinium microadriaticum</name>
    <name type="common">Dinoflagellate</name>
    <name type="synonym">Zooxanthella microadriatica</name>
    <dbReference type="NCBI Taxonomy" id="2951"/>
    <lineage>
        <taxon>Eukaryota</taxon>
        <taxon>Sar</taxon>
        <taxon>Alveolata</taxon>
        <taxon>Dinophyceae</taxon>
        <taxon>Suessiales</taxon>
        <taxon>Symbiodiniaceae</taxon>
        <taxon>Symbiodinium</taxon>
    </lineage>
</organism>
<gene>
    <name evidence="2" type="ORF">AK812_SmicGene1805</name>
</gene>
<feature type="region of interest" description="Disordered" evidence="1">
    <location>
        <begin position="514"/>
        <end position="820"/>
    </location>
</feature>
<evidence type="ECO:0000256" key="1">
    <source>
        <dbReference type="SAM" id="MobiDB-lite"/>
    </source>
</evidence>
<dbReference type="OrthoDB" id="10613991at2759"/>
<reference evidence="2 3" key="1">
    <citation type="submission" date="2016-02" db="EMBL/GenBank/DDBJ databases">
        <title>Genome analysis of coral dinoflagellate symbionts highlights evolutionary adaptations to a symbiotic lifestyle.</title>
        <authorList>
            <person name="Aranda M."/>
            <person name="Li Y."/>
            <person name="Liew Y.J."/>
            <person name="Baumgarten S."/>
            <person name="Simakov O."/>
            <person name="Wilson M."/>
            <person name="Piel J."/>
            <person name="Ashoor H."/>
            <person name="Bougouffa S."/>
            <person name="Bajic V.B."/>
            <person name="Ryu T."/>
            <person name="Ravasi T."/>
            <person name="Bayer T."/>
            <person name="Micklem G."/>
            <person name="Kim H."/>
            <person name="Bhak J."/>
            <person name="Lajeunesse T.C."/>
            <person name="Voolstra C.R."/>
        </authorList>
    </citation>
    <scope>NUCLEOTIDE SEQUENCE [LARGE SCALE GENOMIC DNA]</scope>
    <source>
        <strain evidence="2 3">CCMP2467</strain>
    </source>
</reference>
<sequence length="1130" mass="124278">MWPRGAPLEGGEMDVPLGAGVGPIDAPLPEESGETPGMALSSYDRLLVREVTSLVVAEVWHLLRLAGVVTAPPVRRAVSGGLGRSLHPSPYGRGRLAGDDALGGGVYGPSRGSVTSPVESAVDPPSEAVFDGLGERMLETDVLEENFVEESRDVLPDGYPRPDVDWVSFSWLVCCSMSPTTLWMECLMFADFYDFFDFYQHEGDDEAMLCRESSLARLLASQTDPCGRRCLAASVTSVSAILLLAVVVVARQVDYRHFLGAVSSESVSMWEFEGVELKSGDSVLDIVFNETLAECLEPVKNMPAKRGGCFDALYSRMYSCRDLRLKDSPPATCDRLRRCLKGEFHSLVDPCSWFCRGGSLDQMALKVDCLNALKQANEWGAKCNEKGYQQKEFEYLEKVNDLSHECMIKTTTTTTTPGRLLYCWVLVVPWTGEPDLLLLHQQLEDIVQQATYDTFGVWLSKRTYDRLTQQEVDLVCEFFLLDERPIEHEIWDRIGRFYREVSAAIGRARRGAEEAARAPESGEGAAAASSEPSAPSKAAAPKQQPKPLATKPKAAPKLGISGPTKDLYFPSRRDPLRDRRAPEEEREEEDTSGRPASEPRQRHRSRSVDLGAAGGAPRAESLTRSRRVRTPPRRRAQESRNVQELRLRGNLFAALAAEDSDVEVEVEVDEPAPKTADDPEQEEQEEQEEEQEQEAEPPAPEGAAFGAPGENAEGAEEEEAPEADVEVSPRAPPPPRVQREAHQGDEEEALSAPDPYDLPDDAWLEPREEAAGQGAAPGAPAQPRAPPAKRPFERGEVVEAEAHPPPLQRRRPQEAQQEQRRVILRPAAKGAAPATKSVPLRVPKPAVLPERSRPQRVVPEAVDGELEGHHCIVAAPPHALFVNKVQGGEGAATRAPSKPPPAQVTGHRTKQAYHKWAQEARAEEEEAEAQAAAQGAASSTARVLASRTEATIVFDWHQVLDKAWVENTQASWSTARGSHGHFEPAFTDALRAFVLEHLPVCIAILSFCSRASAEWYEVHFLREAVDQLHAVLPSSTRVRYGQTFARTGPEGKAQQLSQIDPPASVVIDDNKQICRECRKTSALVVQASKGGGVDQLLYELDEASRLIKEVGRDNLPRARRLEARELLYEA</sequence>
<feature type="compositionally biased region" description="Acidic residues" evidence="1">
    <location>
        <begin position="713"/>
        <end position="725"/>
    </location>
</feature>
<keyword evidence="3" id="KW-1185">Reference proteome</keyword>
<feature type="compositionally biased region" description="Basic and acidic residues" evidence="1">
    <location>
        <begin position="635"/>
        <end position="647"/>
    </location>
</feature>
<dbReference type="Proteomes" id="UP000186817">
    <property type="component" value="Unassembled WGS sequence"/>
</dbReference>
<feature type="compositionally biased region" description="Low complexity" evidence="1">
    <location>
        <begin position="518"/>
        <end position="557"/>
    </location>
</feature>
<feature type="compositionally biased region" description="Basic and acidic residues" evidence="1">
    <location>
        <begin position="790"/>
        <end position="802"/>
    </location>
</feature>
<evidence type="ECO:0000313" key="2">
    <source>
        <dbReference type="EMBL" id="OLQ14098.1"/>
    </source>
</evidence>
<comment type="caution">
    <text evidence="2">The sequence shown here is derived from an EMBL/GenBank/DDBJ whole genome shotgun (WGS) entry which is preliminary data.</text>
</comment>
<dbReference type="AlphaFoldDB" id="A0A1Q9F332"/>
<dbReference type="EMBL" id="LSRX01000020">
    <property type="protein sequence ID" value="OLQ14098.1"/>
    <property type="molecule type" value="Genomic_DNA"/>
</dbReference>
<feature type="compositionally biased region" description="Acidic residues" evidence="1">
    <location>
        <begin position="678"/>
        <end position="695"/>
    </location>
</feature>
<feature type="compositionally biased region" description="Basic and acidic residues" evidence="1">
    <location>
        <begin position="571"/>
        <end position="583"/>
    </location>
</feature>
<accession>A0A1Q9F332</accession>
<protein>
    <submittedName>
        <fullName evidence="2">Uncharacterized protein</fullName>
    </submittedName>
</protein>
<proteinExistence type="predicted"/>
<feature type="compositionally biased region" description="Basic and acidic residues" evidence="1">
    <location>
        <begin position="811"/>
        <end position="820"/>
    </location>
</feature>
<feature type="compositionally biased region" description="Low complexity" evidence="1">
    <location>
        <begin position="771"/>
        <end position="782"/>
    </location>
</feature>
<feature type="compositionally biased region" description="Low complexity" evidence="1">
    <location>
        <begin position="701"/>
        <end position="712"/>
    </location>
</feature>
<feature type="compositionally biased region" description="Basic residues" evidence="1">
    <location>
        <begin position="624"/>
        <end position="634"/>
    </location>
</feature>
<evidence type="ECO:0000313" key="3">
    <source>
        <dbReference type="Proteomes" id="UP000186817"/>
    </source>
</evidence>
<name>A0A1Q9F332_SYMMI</name>
<feature type="compositionally biased region" description="Acidic residues" evidence="1">
    <location>
        <begin position="658"/>
        <end position="670"/>
    </location>
</feature>